<protein>
    <recommendedName>
        <fullName evidence="1">Reverse transcriptase domain-containing protein</fullName>
    </recommendedName>
</protein>
<name>A0A8S2RCN1_9BILA</name>
<evidence type="ECO:0000313" key="4">
    <source>
        <dbReference type="Proteomes" id="UP000682733"/>
    </source>
</evidence>
<dbReference type="Proteomes" id="UP000682733">
    <property type="component" value="Unassembled WGS sequence"/>
</dbReference>
<evidence type="ECO:0000313" key="3">
    <source>
        <dbReference type="EMBL" id="CAF4160644.1"/>
    </source>
</evidence>
<dbReference type="AlphaFoldDB" id="A0A8S2RCN1"/>
<dbReference type="PROSITE" id="PS50878">
    <property type="entry name" value="RT_POL"/>
    <property type="match status" value="1"/>
</dbReference>
<dbReference type="InterPro" id="IPR000477">
    <property type="entry name" value="RT_dom"/>
</dbReference>
<dbReference type="EMBL" id="CAJNOK010022566">
    <property type="protein sequence ID" value="CAF1350020.1"/>
    <property type="molecule type" value="Genomic_DNA"/>
</dbReference>
<feature type="non-terminal residue" evidence="3">
    <location>
        <position position="1"/>
    </location>
</feature>
<sequence>MEKTKAYELLGPDSPLQDLVQRTNRLLRRLWIEKKLTRTQLEKLLVDPAKGELAHLYFLPKAHKLGAPLRPIVSGIKSPPMAISKFLDKCLRPLFDQMAEHSSIKGGIYLLNKLQKWARWRLATTTHFLTVDVSDLYTMIPQDGAVDALRKLFSHLKLTNVSGLSIETILELTRFVLENNYFVLDGLYYRQIRGGAMGSPLTLTIANVYMFFYERPIAKMIKRQGGLYYRYIDDIFMTSTATPEKIKDWVRHWNRLDSNIQLTAQISQTVDFLDIHIENKNGVLETSVFHKPSHEPYYLPFSSLSRNSSTGTIVSGRIFVNSAYQRNMTIRPSIDHVSARSVQLTHFHPRQLPDNAPGRPTKSTLRRQRRKRLEMVYACGRGTRKRQPALQSSIRLATPRHTVNVEEIVVIDLRPCFSPRGELLEGFP</sequence>
<gene>
    <name evidence="2" type="ORF">OVA965_LOCUS30754</name>
    <name evidence="3" type="ORF">TMI583_LOCUS31560</name>
</gene>
<dbReference type="InterPro" id="IPR043502">
    <property type="entry name" value="DNA/RNA_pol_sf"/>
</dbReference>
<reference evidence="3" key="1">
    <citation type="submission" date="2021-02" db="EMBL/GenBank/DDBJ databases">
        <authorList>
            <person name="Nowell W R."/>
        </authorList>
    </citation>
    <scope>NUCLEOTIDE SEQUENCE</scope>
</reference>
<dbReference type="EMBL" id="CAJOBA010044200">
    <property type="protein sequence ID" value="CAF4160644.1"/>
    <property type="molecule type" value="Genomic_DNA"/>
</dbReference>
<dbReference type="Proteomes" id="UP000677228">
    <property type="component" value="Unassembled WGS sequence"/>
</dbReference>
<feature type="domain" description="Reverse transcriptase" evidence="1">
    <location>
        <begin position="40"/>
        <end position="288"/>
    </location>
</feature>
<evidence type="ECO:0000313" key="2">
    <source>
        <dbReference type="EMBL" id="CAF1350020.1"/>
    </source>
</evidence>
<dbReference type="SUPFAM" id="SSF56672">
    <property type="entry name" value="DNA/RNA polymerases"/>
    <property type="match status" value="1"/>
</dbReference>
<evidence type="ECO:0000259" key="1">
    <source>
        <dbReference type="PROSITE" id="PS50878"/>
    </source>
</evidence>
<accession>A0A8S2RCN1</accession>
<organism evidence="3 4">
    <name type="scientific">Didymodactylos carnosus</name>
    <dbReference type="NCBI Taxonomy" id="1234261"/>
    <lineage>
        <taxon>Eukaryota</taxon>
        <taxon>Metazoa</taxon>
        <taxon>Spiralia</taxon>
        <taxon>Gnathifera</taxon>
        <taxon>Rotifera</taxon>
        <taxon>Eurotatoria</taxon>
        <taxon>Bdelloidea</taxon>
        <taxon>Philodinida</taxon>
        <taxon>Philodinidae</taxon>
        <taxon>Didymodactylos</taxon>
    </lineage>
</organism>
<comment type="caution">
    <text evidence="3">The sequence shown here is derived from an EMBL/GenBank/DDBJ whole genome shotgun (WGS) entry which is preliminary data.</text>
</comment>
<proteinExistence type="predicted"/>
<dbReference type="PANTHER" id="PTHR21301:SF10">
    <property type="entry name" value="REVERSE TRANSCRIPTASE DOMAIN-CONTAINING PROTEIN"/>
    <property type="match status" value="1"/>
</dbReference>
<dbReference type="PANTHER" id="PTHR21301">
    <property type="entry name" value="REVERSE TRANSCRIPTASE"/>
    <property type="match status" value="1"/>
</dbReference>